<dbReference type="EMBL" id="KE148147">
    <property type="protein sequence ID" value="EPE09343.1"/>
    <property type="molecule type" value="Genomic_DNA"/>
</dbReference>
<dbReference type="InterPro" id="IPR006254">
    <property type="entry name" value="Isocitrate_lyase"/>
</dbReference>
<evidence type="ECO:0000256" key="4">
    <source>
        <dbReference type="ARBA" id="ARBA00023239"/>
    </source>
</evidence>
<proteinExistence type="inferred from homology"/>
<dbReference type="PIRSF" id="PIRSF001362">
    <property type="entry name" value="Isocit_lyase"/>
    <property type="match status" value="1"/>
</dbReference>
<dbReference type="OrthoDB" id="4078635at2759"/>
<dbReference type="GO" id="GO:0019752">
    <property type="term" value="P:carboxylic acid metabolic process"/>
    <property type="evidence" value="ECO:0007669"/>
    <property type="project" value="InterPro"/>
</dbReference>
<evidence type="ECO:0000313" key="8">
    <source>
        <dbReference type="Proteomes" id="UP000016923"/>
    </source>
</evidence>
<dbReference type="GO" id="GO:0046872">
    <property type="term" value="F:metal ion binding"/>
    <property type="evidence" value="ECO:0007669"/>
    <property type="project" value="UniProtKB-KW"/>
</dbReference>
<dbReference type="VEuPathDB" id="FungiDB:F503_07119"/>
<gene>
    <name evidence="7" type="ORF">F503_07119</name>
</gene>
<sequence length="524" mass="58407">MSICKLDVDAEEKAFQDQIAAVEKEWAQPWRAHIKRPYSAKAIAAMRNTIPLSYPSSLQGRKFWEQLEAHRVAGTCEKTYGTTEPTVMSQMAKHQQTVYVSGALCGLSEVQHPGMDHADYPWDTVPKVVDKLFKAQLWHDQRQNQFRLRHTKAERANLEGYDFMMPIVADADMGFGGLTSTVKLARSFVEAGVAMIHLDDLAIGMKKFTIGEGRTVVPTSEYVSRLTAVRMQFDIMGVDTLLMCRCDTDRSQFITSTIDPRDHAYIIGSTVADIEPLVDAVRAGMAAGRIYQDARDEWKARAGLMTFDDAVKAQAASPDDYDKYVASGATEYGKSLREKRKAATAALGKDVVFDWELSRSKEGSYMWKPTVQAIVERALTVAPLGDMTWARMDAPVWNDIVEFHEGVRKVYPERLFAFGFTGMFDYIKNGFTQEQVESFSSDMAKLGIVWQVQPIYSVSGLNLTVDKFSGAWQKDGIAGYIENISKPSRVPPVVDGFHKASYAGSFLADAFFATVAGEDTSTKQ</sequence>
<dbReference type="InterPro" id="IPR040442">
    <property type="entry name" value="Pyrv_kinase-like_dom_sf"/>
</dbReference>
<evidence type="ECO:0000256" key="1">
    <source>
        <dbReference type="ARBA" id="ARBA00001050"/>
    </source>
</evidence>
<accession>S3CRT8</accession>
<dbReference type="Gene3D" id="3.20.20.60">
    <property type="entry name" value="Phosphoenolpyruvate-binding domains"/>
    <property type="match status" value="1"/>
</dbReference>
<evidence type="ECO:0000256" key="2">
    <source>
        <dbReference type="ARBA" id="ARBA00005704"/>
    </source>
</evidence>
<dbReference type="GO" id="GO:0046421">
    <property type="term" value="F:methylisocitrate lyase activity"/>
    <property type="evidence" value="ECO:0007669"/>
    <property type="project" value="UniProtKB-EC"/>
</dbReference>
<protein>
    <recommendedName>
        <fullName evidence="5">Isocitrate lyase</fullName>
    </recommendedName>
</protein>
<comment type="subunit">
    <text evidence="3">Homotetramer.</text>
</comment>
<keyword evidence="6" id="KW-0479">Metal-binding</keyword>
<evidence type="ECO:0000313" key="7">
    <source>
        <dbReference type="EMBL" id="EPE09343.1"/>
    </source>
</evidence>
<dbReference type="PANTHER" id="PTHR21631">
    <property type="entry name" value="ISOCITRATE LYASE/MALATE SYNTHASE"/>
    <property type="match status" value="1"/>
</dbReference>
<keyword evidence="8" id="KW-1185">Reference proteome</keyword>
<comment type="catalytic activity">
    <reaction evidence="1">
        <text>(2S,3R)-3-hydroxybutane-1,2,3-tricarboxylate = pyruvate + succinate</text>
        <dbReference type="Rhea" id="RHEA:16809"/>
        <dbReference type="ChEBI" id="CHEBI:15361"/>
        <dbReference type="ChEBI" id="CHEBI:30031"/>
        <dbReference type="ChEBI" id="CHEBI:57429"/>
        <dbReference type="EC" id="4.1.3.30"/>
    </reaction>
</comment>
<dbReference type="Gene3D" id="1.10.10.850">
    <property type="match status" value="1"/>
</dbReference>
<dbReference type="STRING" id="1262450.S3CRT8"/>
<dbReference type="GO" id="GO:0004451">
    <property type="term" value="F:isocitrate lyase activity"/>
    <property type="evidence" value="ECO:0007669"/>
    <property type="project" value="InterPro"/>
</dbReference>
<reference evidence="7 8" key="1">
    <citation type="journal article" date="2013" name="BMC Genomics">
        <title>The genome and transcriptome of the pine saprophyte Ophiostoma piceae, and a comparison with the bark beetle-associated pine pathogen Grosmannia clavigera.</title>
        <authorList>
            <person name="Haridas S."/>
            <person name="Wang Y."/>
            <person name="Lim L."/>
            <person name="Massoumi Alamouti S."/>
            <person name="Jackman S."/>
            <person name="Docking R."/>
            <person name="Robertson G."/>
            <person name="Birol I."/>
            <person name="Bohlmann J."/>
            <person name="Breuil C."/>
        </authorList>
    </citation>
    <scope>NUCLEOTIDE SEQUENCE [LARGE SCALE GENOMIC DNA]</scope>
    <source>
        <strain evidence="7 8">UAMH 11346</strain>
    </source>
</reference>
<dbReference type="eggNOG" id="KOG1260">
    <property type="taxonomic scope" value="Eukaryota"/>
</dbReference>
<organism evidence="7 8">
    <name type="scientific">Ophiostoma piceae (strain UAMH 11346)</name>
    <name type="common">Sap stain fungus</name>
    <dbReference type="NCBI Taxonomy" id="1262450"/>
    <lineage>
        <taxon>Eukaryota</taxon>
        <taxon>Fungi</taxon>
        <taxon>Dikarya</taxon>
        <taxon>Ascomycota</taxon>
        <taxon>Pezizomycotina</taxon>
        <taxon>Sordariomycetes</taxon>
        <taxon>Sordariomycetidae</taxon>
        <taxon>Ophiostomatales</taxon>
        <taxon>Ophiostomataceae</taxon>
        <taxon>Ophiostoma</taxon>
    </lineage>
</organism>
<dbReference type="AlphaFoldDB" id="S3CRT8"/>
<keyword evidence="6" id="KW-0460">Magnesium</keyword>
<dbReference type="HOGENOM" id="CLU_019214_2_2_1"/>
<dbReference type="Pfam" id="PF00463">
    <property type="entry name" value="ICL"/>
    <property type="match status" value="1"/>
</dbReference>
<evidence type="ECO:0000256" key="3">
    <source>
        <dbReference type="ARBA" id="ARBA00011881"/>
    </source>
</evidence>
<evidence type="ECO:0000256" key="5">
    <source>
        <dbReference type="PIRNR" id="PIRNR001362"/>
    </source>
</evidence>
<dbReference type="InterPro" id="IPR015813">
    <property type="entry name" value="Pyrv/PenolPyrv_kinase-like_dom"/>
</dbReference>
<name>S3CRT8_OPHP1</name>
<keyword evidence="4 5" id="KW-0456">Lyase</keyword>
<comment type="cofactor">
    <cofactor evidence="6">
        <name>Mg(2+)</name>
        <dbReference type="ChEBI" id="CHEBI:18420"/>
    </cofactor>
    <text evidence="6">Can also use Mn(2+) ion.</text>
</comment>
<evidence type="ECO:0000256" key="6">
    <source>
        <dbReference type="PIRSR" id="PIRSR001362-3"/>
    </source>
</evidence>
<dbReference type="Proteomes" id="UP000016923">
    <property type="component" value="Unassembled WGS sequence"/>
</dbReference>
<comment type="similarity">
    <text evidence="2 5">Belongs to the isocitrate lyase/PEP mutase superfamily. Isocitrate lyase family.</text>
</comment>
<dbReference type="NCBIfam" id="TIGR01346">
    <property type="entry name" value="isocit_lyase"/>
    <property type="match status" value="1"/>
</dbReference>
<feature type="binding site" evidence="6">
    <location>
        <position position="170"/>
    </location>
    <ligand>
        <name>Mg(2+)</name>
        <dbReference type="ChEBI" id="CHEBI:18420"/>
    </ligand>
</feature>
<dbReference type="PANTHER" id="PTHR21631:SF3">
    <property type="entry name" value="BIFUNCTIONAL GLYOXYLATE CYCLE PROTEIN"/>
    <property type="match status" value="1"/>
</dbReference>
<dbReference type="SUPFAM" id="SSF51621">
    <property type="entry name" value="Phosphoenolpyruvate/pyruvate domain"/>
    <property type="match status" value="1"/>
</dbReference>
<dbReference type="OMA" id="GMDHADY"/>